<evidence type="ECO:0000313" key="3">
    <source>
        <dbReference type="Proteomes" id="UP000554482"/>
    </source>
</evidence>
<dbReference type="Pfam" id="PF05627">
    <property type="entry name" value="AvrRpt-cleavage"/>
    <property type="match status" value="1"/>
</dbReference>
<dbReference type="PANTHER" id="PTHR33159:SF93">
    <property type="entry name" value="PROTEIN NOI4"/>
    <property type="match status" value="1"/>
</dbReference>
<dbReference type="EMBL" id="JABWDY010015526">
    <property type="protein sequence ID" value="KAF5196784.1"/>
    <property type="molecule type" value="Genomic_DNA"/>
</dbReference>
<evidence type="ECO:0000313" key="2">
    <source>
        <dbReference type="EMBL" id="KAF5196784.1"/>
    </source>
</evidence>
<feature type="domain" description="RIN4 pathogenic type III effector avirulence factor Avr cleavage site" evidence="1">
    <location>
        <begin position="11"/>
        <end position="42"/>
    </location>
</feature>
<reference evidence="2 3" key="1">
    <citation type="submission" date="2020-06" db="EMBL/GenBank/DDBJ databases">
        <title>Transcriptomic and genomic resources for Thalictrum thalictroides and T. hernandezii: Facilitating candidate gene discovery in an emerging model plant lineage.</title>
        <authorList>
            <person name="Arias T."/>
            <person name="Riano-Pachon D.M."/>
            <person name="Di Stilio V.S."/>
        </authorList>
    </citation>
    <scope>NUCLEOTIDE SEQUENCE [LARGE SCALE GENOMIC DNA]</scope>
    <source>
        <strain evidence="3">cv. WT478/WT964</strain>
        <tissue evidence="2">Leaves</tissue>
    </source>
</reference>
<accession>A0A7J6WH69</accession>
<proteinExistence type="predicted"/>
<dbReference type="OrthoDB" id="1903947at2759"/>
<protein>
    <recommendedName>
        <fullName evidence="1">RIN4 pathogenic type III effector avirulence factor Avr cleavage site domain-containing protein</fullName>
    </recommendedName>
</protein>
<dbReference type="AlphaFoldDB" id="A0A7J6WH69"/>
<comment type="caution">
    <text evidence="2">The sequence shown here is derived from an EMBL/GenBank/DDBJ whole genome shotgun (WGS) entry which is preliminary data.</text>
</comment>
<organism evidence="2 3">
    <name type="scientific">Thalictrum thalictroides</name>
    <name type="common">Rue-anemone</name>
    <name type="synonym">Anemone thalictroides</name>
    <dbReference type="NCBI Taxonomy" id="46969"/>
    <lineage>
        <taxon>Eukaryota</taxon>
        <taxon>Viridiplantae</taxon>
        <taxon>Streptophyta</taxon>
        <taxon>Embryophyta</taxon>
        <taxon>Tracheophyta</taxon>
        <taxon>Spermatophyta</taxon>
        <taxon>Magnoliopsida</taxon>
        <taxon>Ranunculales</taxon>
        <taxon>Ranunculaceae</taxon>
        <taxon>Thalictroideae</taxon>
        <taxon>Thalictrum</taxon>
    </lineage>
</organism>
<dbReference type="PANTHER" id="PTHR33159">
    <property type="entry name" value="RPM1-INTERACTING PROTEIN 4 (RIN4) FAMILY PROTEIN"/>
    <property type="match status" value="1"/>
</dbReference>
<dbReference type="InterPro" id="IPR040387">
    <property type="entry name" value="RIN4/NOI4"/>
</dbReference>
<sequence>FLSFLSKQDTGRSLPKFGDWDVNNPTSSDFSVIFNKARDEKKATVKAGNVVSPTRNDNMYQPKEKKQYNKKSKWLCCG</sequence>
<gene>
    <name evidence="2" type="ORF">FRX31_013628</name>
</gene>
<evidence type="ECO:0000259" key="1">
    <source>
        <dbReference type="Pfam" id="PF05627"/>
    </source>
</evidence>
<dbReference type="Proteomes" id="UP000554482">
    <property type="component" value="Unassembled WGS sequence"/>
</dbReference>
<dbReference type="InterPro" id="IPR008700">
    <property type="entry name" value="TypeIII_avirulence_cleave"/>
</dbReference>
<feature type="non-terminal residue" evidence="2">
    <location>
        <position position="1"/>
    </location>
</feature>
<keyword evidence="3" id="KW-1185">Reference proteome</keyword>
<dbReference type="GO" id="GO:0005886">
    <property type="term" value="C:plasma membrane"/>
    <property type="evidence" value="ECO:0007669"/>
    <property type="project" value="TreeGrafter"/>
</dbReference>
<name>A0A7J6WH69_THATH</name>